<name>A0ABS8PFB6_9PSEU</name>
<keyword evidence="3" id="KW-0804">Transcription</keyword>
<dbReference type="Gene3D" id="1.10.10.10">
    <property type="entry name" value="Winged helix-like DNA-binding domain superfamily/Winged helix DNA-binding domain"/>
    <property type="match status" value="1"/>
</dbReference>
<evidence type="ECO:0000256" key="1">
    <source>
        <dbReference type="ARBA" id="ARBA00023015"/>
    </source>
</evidence>
<dbReference type="InterPro" id="IPR016032">
    <property type="entry name" value="Sig_transdc_resp-reg_C-effctor"/>
</dbReference>
<keyword evidence="1" id="KW-0805">Transcription regulation</keyword>
<feature type="domain" description="HTH luxR-type" evidence="5">
    <location>
        <begin position="144"/>
        <end position="209"/>
    </location>
</feature>
<evidence type="ECO:0000256" key="4">
    <source>
        <dbReference type="PROSITE-ProRule" id="PRU00169"/>
    </source>
</evidence>
<dbReference type="SMART" id="SM00421">
    <property type="entry name" value="HTH_LUXR"/>
    <property type="match status" value="1"/>
</dbReference>
<dbReference type="InterPro" id="IPR036388">
    <property type="entry name" value="WH-like_DNA-bd_sf"/>
</dbReference>
<dbReference type="PROSITE" id="PS50043">
    <property type="entry name" value="HTH_LUXR_2"/>
    <property type="match status" value="1"/>
</dbReference>
<keyword evidence="4" id="KW-0597">Phosphoprotein</keyword>
<dbReference type="SUPFAM" id="SSF46894">
    <property type="entry name" value="C-terminal effector domain of the bipartite response regulators"/>
    <property type="match status" value="1"/>
</dbReference>
<feature type="modified residue" description="4-aspartylphosphate" evidence="4">
    <location>
        <position position="53"/>
    </location>
</feature>
<gene>
    <name evidence="7" type="ORF">LQ327_22290</name>
</gene>
<dbReference type="PROSITE" id="PS50110">
    <property type="entry name" value="RESPONSE_REGULATORY"/>
    <property type="match status" value="1"/>
</dbReference>
<accession>A0ABS8PFB6</accession>
<dbReference type="PANTHER" id="PTHR44688:SF16">
    <property type="entry name" value="DNA-BINDING TRANSCRIPTIONAL ACTIVATOR DEVR_DOSR"/>
    <property type="match status" value="1"/>
</dbReference>
<keyword evidence="2" id="KW-0238">DNA-binding</keyword>
<evidence type="ECO:0000313" key="7">
    <source>
        <dbReference type="EMBL" id="MCD2196106.1"/>
    </source>
</evidence>
<dbReference type="SUPFAM" id="SSF52172">
    <property type="entry name" value="CheY-like"/>
    <property type="match status" value="1"/>
</dbReference>
<dbReference type="CDD" id="cd06170">
    <property type="entry name" value="LuxR_C_like"/>
    <property type="match status" value="1"/>
</dbReference>
<proteinExistence type="predicted"/>
<sequence length="221" mass="23984">MIDVLIGDGRFLYADLLSSLLTEHGYGPIVTIGGPDDLLTEVRRRRPSMCLVDHRSLAGAEHDRFLDTLIAAASDSTKIVVMSTGPALTQSARTADRPGVDGVFDKRASLQTLIDGLRSVLDGEVVTVAPIPVEPPTPEDVAWFRRRAAELTPRERECLALLVEGQTTEQIQRTLSVSVMTVRSHVRSVLRKLGAHSRLEAASLAVRHELLADEFGGSRAG</sequence>
<evidence type="ECO:0000259" key="5">
    <source>
        <dbReference type="PROSITE" id="PS50043"/>
    </source>
</evidence>
<comment type="caution">
    <text evidence="7">The sequence shown here is derived from an EMBL/GenBank/DDBJ whole genome shotgun (WGS) entry which is preliminary data.</text>
</comment>
<reference evidence="7 8" key="1">
    <citation type="submission" date="2021-11" db="EMBL/GenBank/DDBJ databases">
        <title>Draft genome sequence of Actinomycetospora sp. SF1 isolated from the rhizosphere soil.</title>
        <authorList>
            <person name="Duangmal K."/>
            <person name="Chantavorakit T."/>
        </authorList>
    </citation>
    <scope>NUCLEOTIDE SEQUENCE [LARGE SCALE GENOMIC DNA]</scope>
    <source>
        <strain evidence="7 8">TBRC 5722</strain>
    </source>
</reference>
<evidence type="ECO:0000259" key="6">
    <source>
        <dbReference type="PROSITE" id="PS50110"/>
    </source>
</evidence>
<organism evidence="7 8">
    <name type="scientific">Actinomycetospora endophytica</name>
    <dbReference type="NCBI Taxonomy" id="2291215"/>
    <lineage>
        <taxon>Bacteria</taxon>
        <taxon>Bacillati</taxon>
        <taxon>Actinomycetota</taxon>
        <taxon>Actinomycetes</taxon>
        <taxon>Pseudonocardiales</taxon>
        <taxon>Pseudonocardiaceae</taxon>
        <taxon>Actinomycetospora</taxon>
    </lineage>
</organism>
<feature type="domain" description="Response regulatory" evidence="6">
    <location>
        <begin position="3"/>
        <end position="121"/>
    </location>
</feature>
<dbReference type="InterPro" id="IPR011006">
    <property type="entry name" value="CheY-like_superfamily"/>
</dbReference>
<dbReference type="Gene3D" id="3.40.50.2300">
    <property type="match status" value="1"/>
</dbReference>
<dbReference type="InterPro" id="IPR000792">
    <property type="entry name" value="Tscrpt_reg_LuxR_C"/>
</dbReference>
<evidence type="ECO:0000256" key="2">
    <source>
        <dbReference type="ARBA" id="ARBA00023125"/>
    </source>
</evidence>
<evidence type="ECO:0000256" key="3">
    <source>
        <dbReference type="ARBA" id="ARBA00023163"/>
    </source>
</evidence>
<dbReference type="Pfam" id="PF00196">
    <property type="entry name" value="GerE"/>
    <property type="match status" value="1"/>
</dbReference>
<protein>
    <submittedName>
        <fullName evidence="7">Response regulator transcription factor</fullName>
    </submittedName>
</protein>
<dbReference type="PANTHER" id="PTHR44688">
    <property type="entry name" value="DNA-BINDING TRANSCRIPTIONAL ACTIVATOR DEVR_DOSR"/>
    <property type="match status" value="1"/>
</dbReference>
<dbReference type="RefSeq" id="WP_230737963.1">
    <property type="nucleotide sequence ID" value="NZ_JAJNDB010000005.1"/>
</dbReference>
<dbReference type="InterPro" id="IPR001789">
    <property type="entry name" value="Sig_transdc_resp-reg_receiver"/>
</dbReference>
<dbReference type="PRINTS" id="PR00038">
    <property type="entry name" value="HTHLUXR"/>
</dbReference>
<evidence type="ECO:0000313" key="8">
    <source>
        <dbReference type="Proteomes" id="UP001199469"/>
    </source>
</evidence>
<keyword evidence="8" id="KW-1185">Reference proteome</keyword>
<dbReference type="Proteomes" id="UP001199469">
    <property type="component" value="Unassembled WGS sequence"/>
</dbReference>
<dbReference type="EMBL" id="JAJNDB010000005">
    <property type="protein sequence ID" value="MCD2196106.1"/>
    <property type="molecule type" value="Genomic_DNA"/>
</dbReference>